<dbReference type="AlphaFoldDB" id="A0A835KQZ1"/>
<dbReference type="OrthoDB" id="1886825at2759"/>
<evidence type="ECO:0000313" key="3">
    <source>
        <dbReference type="Proteomes" id="UP000636709"/>
    </source>
</evidence>
<evidence type="ECO:0000256" key="1">
    <source>
        <dbReference type="SAM" id="MobiDB-lite"/>
    </source>
</evidence>
<evidence type="ECO:0000313" key="2">
    <source>
        <dbReference type="EMBL" id="KAF8762598.1"/>
    </source>
</evidence>
<dbReference type="Proteomes" id="UP000636709">
    <property type="component" value="Unassembled WGS sequence"/>
</dbReference>
<dbReference type="EMBL" id="JACEFO010000621">
    <property type="protein sequence ID" value="KAF8762598.1"/>
    <property type="molecule type" value="Genomic_DNA"/>
</dbReference>
<sequence length="470" mass="51939">MPEPQAILPLRALPPTRRSPSPSPSRSTPRPLPPRRRPRPQPLPRPRTRPPPPPQTQTPAAPPSSSSTRPPHPWEIAARAWLESVPDGRPRHRARGRRLHRRPPSRAPLPPPLPATPAPPRPPWRPGNPSSDYASPVYRSLCNSLIVLMMGLVGLRFIFVLPFFCQVLDADQSAFPYRFQRTDLWKPVYQWLESLDMDSLVATQQISDWLTSNPKIMDRLVEKHSKYHLIHYTQRMHLKMLKKKGKLPKTLQLSAARATTQPGAAPVVPEGSIVPLRKTAPPARGSILAVAGGFPSGSAGRQLSGATGRFQGGNATLRDKKTSHSKKKEALLKYELLTDLQNQLTAVLLKQCRTVAIKEADSSHVEFQNPEANTSIQEGATTASASALSEATKVFADEKSIPAEATESELRQKRKRNPIIVTPAWCYSEAPAGLLFCLMDVKLVPVGLKLLRMEAVLGEVVKDGLHFLKA</sequence>
<accession>A0A835KQZ1</accession>
<comment type="caution">
    <text evidence="2">The sequence shown here is derived from an EMBL/GenBank/DDBJ whole genome shotgun (WGS) entry which is preliminary data.</text>
</comment>
<proteinExistence type="predicted"/>
<keyword evidence="3" id="KW-1185">Reference proteome</keyword>
<feature type="compositionally biased region" description="Pro residues" evidence="1">
    <location>
        <begin position="40"/>
        <end position="62"/>
    </location>
</feature>
<feature type="compositionally biased region" description="Low complexity" evidence="1">
    <location>
        <begin position="8"/>
        <end position="29"/>
    </location>
</feature>
<feature type="region of interest" description="Disordered" evidence="1">
    <location>
        <begin position="305"/>
        <end position="324"/>
    </location>
</feature>
<reference evidence="2" key="1">
    <citation type="submission" date="2020-07" db="EMBL/GenBank/DDBJ databases">
        <title>Genome sequence and genetic diversity analysis of an under-domesticated orphan crop, white fonio (Digitaria exilis).</title>
        <authorList>
            <person name="Bennetzen J.L."/>
            <person name="Chen S."/>
            <person name="Ma X."/>
            <person name="Wang X."/>
            <person name="Yssel A.E.J."/>
            <person name="Chaluvadi S.R."/>
            <person name="Johnson M."/>
            <person name="Gangashetty P."/>
            <person name="Hamidou F."/>
            <person name="Sanogo M.D."/>
            <person name="Zwaenepoel A."/>
            <person name="Wallace J."/>
            <person name="Van De Peer Y."/>
            <person name="Van Deynze A."/>
        </authorList>
    </citation>
    <scope>NUCLEOTIDE SEQUENCE</scope>
    <source>
        <tissue evidence="2">Leaves</tissue>
    </source>
</reference>
<feature type="region of interest" description="Disordered" evidence="1">
    <location>
        <begin position="1"/>
        <end position="128"/>
    </location>
</feature>
<feature type="compositionally biased region" description="Basic residues" evidence="1">
    <location>
        <begin position="90"/>
        <end position="104"/>
    </location>
</feature>
<organism evidence="2 3">
    <name type="scientific">Digitaria exilis</name>
    <dbReference type="NCBI Taxonomy" id="1010633"/>
    <lineage>
        <taxon>Eukaryota</taxon>
        <taxon>Viridiplantae</taxon>
        <taxon>Streptophyta</taxon>
        <taxon>Embryophyta</taxon>
        <taxon>Tracheophyta</taxon>
        <taxon>Spermatophyta</taxon>
        <taxon>Magnoliopsida</taxon>
        <taxon>Liliopsida</taxon>
        <taxon>Poales</taxon>
        <taxon>Poaceae</taxon>
        <taxon>PACMAD clade</taxon>
        <taxon>Panicoideae</taxon>
        <taxon>Panicodae</taxon>
        <taxon>Paniceae</taxon>
        <taxon>Anthephorinae</taxon>
        <taxon>Digitaria</taxon>
    </lineage>
</organism>
<protein>
    <submittedName>
        <fullName evidence="2">Uncharacterized protein</fullName>
    </submittedName>
</protein>
<name>A0A835KQZ1_9POAL</name>
<feature type="compositionally biased region" description="Pro residues" evidence="1">
    <location>
        <begin position="105"/>
        <end position="126"/>
    </location>
</feature>
<dbReference type="PRINTS" id="PR01217">
    <property type="entry name" value="PRICHEXTENSN"/>
</dbReference>
<gene>
    <name evidence="2" type="ORF">HU200_009287</name>
</gene>